<reference evidence="2" key="2">
    <citation type="submission" date="2021-04" db="EMBL/GenBank/DDBJ databases">
        <authorList>
            <person name="Gilroy R."/>
        </authorList>
    </citation>
    <scope>NUCLEOTIDE SEQUENCE</scope>
    <source>
        <strain evidence="2">CHK193-4272</strain>
    </source>
</reference>
<evidence type="ECO:0000313" key="3">
    <source>
        <dbReference type="Proteomes" id="UP000886808"/>
    </source>
</evidence>
<comment type="caution">
    <text evidence="2">The sequence shown here is derived from an EMBL/GenBank/DDBJ whole genome shotgun (WGS) entry which is preliminary data.</text>
</comment>
<accession>A0A9D1PHB9</accession>
<dbReference type="GO" id="GO:0016787">
    <property type="term" value="F:hydrolase activity"/>
    <property type="evidence" value="ECO:0007669"/>
    <property type="project" value="UniProtKB-KW"/>
</dbReference>
<sequence>MKKKILIIISCIIIALGVGFGIYVSDYYHADETALAVLKEQGVTTEDNLTILTPENQSDTAIIFYAGAKVEPESYLPILDKLRDKGFMCVLVHMPFNLAVLDANEAENVIEKFEQIEHWYIAGHSMGGAMASNFASKNKDKIDGLILLGAYIYGDYSDEDTLTVYGSLNSSVEENIDYTQNIVVIEGGGHAEFGNYGEQDSYQKATISADEQQNQTVNAIYEFINSRK</sequence>
<evidence type="ECO:0000259" key="1">
    <source>
        <dbReference type="Pfam" id="PF12695"/>
    </source>
</evidence>
<keyword evidence="2" id="KW-0378">Hydrolase</keyword>
<dbReference type="InterPro" id="IPR029059">
    <property type="entry name" value="AB_hydrolase_5"/>
</dbReference>
<dbReference type="Pfam" id="PF12695">
    <property type="entry name" value="Abhydrolase_5"/>
    <property type="match status" value="1"/>
</dbReference>
<reference evidence="2" key="1">
    <citation type="journal article" date="2021" name="PeerJ">
        <title>Extensive microbial diversity within the chicken gut microbiome revealed by metagenomics and culture.</title>
        <authorList>
            <person name="Gilroy R."/>
            <person name="Ravi A."/>
            <person name="Getino M."/>
            <person name="Pursley I."/>
            <person name="Horton D.L."/>
            <person name="Alikhan N.F."/>
            <person name="Baker D."/>
            <person name="Gharbi K."/>
            <person name="Hall N."/>
            <person name="Watson M."/>
            <person name="Adriaenssens E.M."/>
            <person name="Foster-Nyarko E."/>
            <person name="Jarju S."/>
            <person name="Secka A."/>
            <person name="Antonio M."/>
            <person name="Oren A."/>
            <person name="Chaudhuri R.R."/>
            <person name="La Ragione R."/>
            <person name="Hildebrand F."/>
            <person name="Pallen M.J."/>
        </authorList>
    </citation>
    <scope>NUCLEOTIDE SEQUENCE</scope>
    <source>
        <strain evidence="2">CHK193-4272</strain>
    </source>
</reference>
<dbReference type="Gene3D" id="3.40.50.1820">
    <property type="entry name" value="alpha/beta hydrolase"/>
    <property type="match status" value="1"/>
</dbReference>
<evidence type="ECO:0000313" key="2">
    <source>
        <dbReference type="EMBL" id="HIV61418.1"/>
    </source>
</evidence>
<dbReference type="InterPro" id="IPR029058">
    <property type="entry name" value="AB_hydrolase_fold"/>
</dbReference>
<proteinExistence type="predicted"/>
<dbReference type="AlphaFoldDB" id="A0A9D1PHB9"/>
<dbReference type="Proteomes" id="UP000886808">
    <property type="component" value="Unassembled WGS sequence"/>
</dbReference>
<protein>
    <submittedName>
        <fullName evidence="2">Alpha/beta hydrolase</fullName>
    </submittedName>
</protein>
<gene>
    <name evidence="2" type="ORF">H9746_01000</name>
</gene>
<dbReference type="EMBL" id="DXIE01000008">
    <property type="protein sequence ID" value="HIV61418.1"/>
    <property type="molecule type" value="Genomic_DNA"/>
</dbReference>
<name>A0A9D1PHB9_9FIRM</name>
<dbReference type="SUPFAM" id="SSF53474">
    <property type="entry name" value="alpha/beta-Hydrolases"/>
    <property type="match status" value="1"/>
</dbReference>
<feature type="domain" description="Alpha/beta hydrolase fold-5" evidence="1">
    <location>
        <begin position="61"/>
        <end position="214"/>
    </location>
</feature>
<organism evidence="2 3">
    <name type="scientific">Candidatus Butyricicoccus avistercoris</name>
    <dbReference type="NCBI Taxonomy" id="2838518"/>
    <lineage>
        <taxon>Bacteria</taxon>
        <taxon>Bacillati</taxon>
        <taxon>Bacillota</taxon>
        <taxon>Clostridia</taxon>
        <taxon>Eubacteriales</taxon>
        <taxon>Butyricicoccaceae</taxon>
        <taxon>Butyricicoccus</taxon>
    </lineage>
</organism>